<evidence type="ECO:0000313" key="2">
    <source>
        <dbReference type="EMBL" id="CEJ94979.1"/>
    </source>
</evidence>
<protein>
    <recommendedName>
        <fullName evidence="1">AB hydrolase-1 domain-containing protein</fullName>
    </recommendedName>
</protein>
<dbReference type="EMBL" id="CDHN01000008">
    <property type="protein sequence ID" value="CEJ94979.1"/>
    <property type="molecule type" value="Genomic_DNA"/>
</dbReference>
<name>A0A0A1TIU8_9HYPO</name>
<dbReference type="AlphaFoldDB" id="A0A0A1TIU8"/>
<gene>
    <name evidence="2" type="ORF">VHEMI10483</name>
</gene>
<feature type="domain" description="AB hydrolase-1" evidence="1">
    <location>
        <begin position="104"/>
        <end position="333"/>
    </location>
</feature>
<dbReference type="InterPro" id="IPR000073">
    <property type="entry name" value="AB_hydrolase_1"/>
</dbReference>
<dbReference type="InterPro" id="IPR050266">
    <property type="entry name" value="AB_hydrolase_sf"/>
</dbReference>
<dbReference type="PANTHER" id="PTHR43798:SF33">
    <property type="entry name" value="HYDROLASE, PUTATIVE (AFU_ORTHOLOGUE AFUA_2G14860)-RELATED"/>
    <property type="match status" value="1"/>
</dbReference>
<dbReference type="HOGENOM" id="CLU_020336_11_1_1"/>
<proteinExistence type="predicted"/>
<evidence type="ECO:0000259" key="1">
    <source>
        <dbReference type="Pfam" id="PF00561"/>
    </source>
</evidence>
<sequence length="396" mass="43789">MASPLSHWWAFRSGSPDWTASPVTVATTAAIATATIFIVSRDILWPKWAKVLKSPLKTTLPRMKKEEVACLSYQPDQFPGARDVETPYGSIRVYEFGPEDGEKVLFVHGITTSCMTLTHLANGLVERGCRVMLFDLFGRGFTDGVGDLPHDERLYVSQMLLCLASSQLAWTGNNAIRVVGYSLGGGIAAHFADTFPHLVSSLVLLAPAGLIRAERFGRITRFVFSSGAIPEAILHQITSQRLQQPIASSRKVPKNPLPKSLPTTPGIEVAAAELGSPESAAVAQPLENKVTQYVRWMVAHHRGFVPSFMSCIRYAPLVQRHDVWRSLAKRKPGSTIILLAERDEIISKDDYENDGLPLIGGKENVVWKVLPGSHDFVMTHPHEILQVLDHEWNKQE</sequence>
<dbReference type="GO" id="GO:0016020">
    <property type="term" value="C:membrane"/>
    <property type="evidence" value="ECO:0007669"/>
    <property type="project" value="TreeGrafter"/>
</dbReference>
<evidence type="ECO:0000313" key="3">
    <source>
        <dbReference type="Proteomes" id="UP000039046"/>
    </source>
</evidence>
<dbReference type="STRING" id="1531966.A0A0A1TIU8"/>
<reference evidence="2 3" key="1">
    <citation type="journal article" date="2015" name="Genome Announc.">
        <title>Draft Genome Sequence and Gene Annotation of the Entomopathogenic Fungus Verticillium hemipterigenum.</title>
        <authorList>
            <person name="Horn F."/>
            <person name="Habel A."/>
            <person name="Scharf D.H."/>
            <person name="Dworschak J."/>
            <person name="Brakhage A.A."/>
            <person name="Guthke R."/>
            <person name="Hertweck C."/>
            <person name="Linde J."/>
        </authorList>
    </citation>
    <scope>NUCLEOTIDE SEQUENCE [LARGE SCALE GENOMIC DNA]</scope>
</reference>
<dbReference type="Gene3D" id="3.40.50.1820">
    <property type="entry name" value="alpha/beta hydrolase"/>
    <property type="match status" value="1"/>
</dbReference>
<dbReference type="PANTHER" id="PTHR43798">
    <property type="entry name" value="MONOACYLGLYCEROL LIPASE"/>
    <property type="match status" value="1"/>
</dbReference>
<dbReference type="Pfam" id="PF00561">
    <property type="entry name" value="Abhydrolase_1"/>
    <property type="match status" value="1"/>
</dbReference>
<dbReference type="SUPFAM" id="SSF53474">
    <property type="entry name" value="alpha/beta-Hydrolases"/>
    <property type="match status" value="1"/>
</dbReference>
<accession>A0A0A1TIU8</accession>
<dbReference type="InterPro" id="IPR029058">
    <property type="entry name" value="AB_hydrolase_fold"/>
</dbReference>
<dbReference type="PRINTS" id="PR00111">
    <property type="entry name" value="ABHYDROLASE"/>
</dbReference>
<keyword evidence="3" id="KW-1185">Reference proteome</keyword>
<organism evidence="2 3">
    <name type="scientific">[Torrubiella] hemipterigena</name>
    <dbReference type="NCBI Taxonomy" id="1531966"/>
    <lineage>
        <taxon>Eukaryota</taxon>
        <taxon>Fungi</taxon>
        <taxon>Dikarya</taxon>
        <taxon>Ascomycota</taxon>
        <taxon>Pezizomycotina</taxon>
        <taxon>Sordariomycetes</taxon>
        <taxon>Hypocreomycetidae</taxon>
        <taxon>Hypocreales</taxon>
        <taxon>Clavicipitaceae</taxon>
        <taxon>Clavicipitaceae incertae sedis</taxon>
        <taxon>'Torrubiella' clade</taxon>
    </lineage>
</organism>
<dbReference type="Proteomes" id="UP000039046">
    <property type="component" value="Unassembled WGS sequence"/>
</dbReference>